<organism evidence="1 2">
    <name type="scientific">Massariosphaeria phaeospora</name>
    <dbReference type="NCBI Taxonomy" id="100035"/>
    <lineage>
        <taxon>Eukaryota</taxon>
        <taxon>Fungi</taxon>
        <taxon>Dikarya</taxon>
        <taxon>Ascomycota</taxon>
        <taxon>Pezizomycotina</taxon>
        <taxon>Dothideomycetes</taxon>
        <taxon>Pleosporomycetidae</taxon>
        <taxon>Pleosporales</taxon>
        <taxon>Pleosporales incertae sedis</taxon>
        <taxon>Massariosphaeria</taxon>
    </lineage>
</organism>
<dbReference type="AlphaFoldDB" id="A0A7C8I429"/>
<comment type="caution">
    <text evidence="1">The sequence shown here is derived from an EMBL/GenBank/DDBJ whole genome shotgun (WGS) entry which is preliminary data.</text>
</comment>
<keyword evidence="2" id="KW-1185">Reference proteome</keyword>
<reference evidence="1 2" key="1">
    <citation type="submission" date="2020-01" db="EMBL/GenBank/DDBJ databases">
        <authorList>
            <consortium name="DOE Joint Genome Institute"/>
            <person name="Haridas S."/>
            <person name="Albert R."/>
            <person name="Binder M."/>
            <person name="Bloem J."/>
            <person name="Labutti K."/>
            <person name="Salamov A."/>
            <person name="Andreopoulos B."/>
            <person name="Baker S.E."/>
            <person name="Barry K."/>
            <person name="Bills G."/>
            <person name="Bluhm B.H."/>
            <person name="Cannon C."/>
            <person name="Castanera R."/>
            <person name="Culley D.E."/>
            <person name="Daum C."/>
            <person name="Ezra D."/>
            <person name="Gonzalez J.B."/>
            <person name="Henrissat B."/>
            <person name="Kuo A."/>
            <person name="Liang C."/>
            <person name="Lipzen A."/>
            <person name="Lutzoni F."/>
            <person name="Magnuson J."/>
            <person name="Mondo S."/>
            <person name="Nolan M."/>
            <person name="Ohm R."/>
            <person name="Pangilinan J."/>
            <person name="Park H.-J.H."/>
            <person name="Ramirez L."/>
            <person name="Alfaro M."/>
            <person name="Sun H."/>
            <person name="Tritt A."/>
            <person name="Yoshinaga Y."/>
            <person name="Zwiers L.-H.L."/>
            <person name="Turgeon B.G."/>
            <person name="Goodwin S.B."/>
            <person name="Spatafora J.W."/>
            <person name="Crous P.W."/>
            <person name="Grigoriev I.V."/>
        </authorList>
    </citation>
    <scope>NUCLEOTIDE SEQUENCE [LARGE SCALE GENOMIC DNA]</scope>
    <source>
        <strain evidence="1 2">CBS 611.86</strain>
    </source>
</reference>
<sequence length="98" mass="10832">MAAEMAAPMAAEMATPEWPPRWLPLSGLRDGCAYGRRDGSRGEPAPEETLYRQLSPHLAHLLHLLYLLNLIHLLCYLRRYLLYSNLSLNSGAGGRAGG</sequence>
<dbReference type="EMBL" id="JAADJZ010000018">
    <property type="protein sequence ID" value="KAF2868846.1"/>
    <property type="molecule type" value="Genomic_DNA"/>
</dbReference>
<evidence type="ECO:0000313" key="2">
    <source>
        <dbReference type="Proteomes" id="UP000481861"/>
    </source>
</evidence>
<proteinExistence type="predicted"/>
<gene>
    <name evidence="1" type="ORF">BDV95DRAFT_609752</name>
</gene>
<evidence type="ECO:0000313" key="1">
    <source>
        <dbReference type="EMBL" id="KAF2868846.1"/>
    </source>
</evidence>
<dbReference type="Proteomes" id="UP000481861">
    <property type="component" value="Unassembled WGS sequence"/>
</dbReference>
<accession>A0A7C8I429</accession>
<protein>
    <submittedName>
        <fullName evidence="1">Uncharacterized protein</fullName>
    </submittedName>
</protein>
<name>A0A7C8I429_9PLEO</name>